<name>A0A0A9W7X6_LYGHE</name>
<dbReference type="InterPro" id="IPR006612">
    <property type="entry name" value="THAP_Znf"/>
</dbReference>
<dbReference type="PROSITE" id="PS50950">
    <property type="entry name" value="ZF_THAP"/>
    <property type="match status" value="1"/>
</dbReference>
<proteinExistence type="predicted"/>
<keyword evidence="2 5" id="KW-0863">Zinc-finger</keyword>
<dbReference type="GO" id="GO:0008270">
    <property type="term" value="F:zinc ion binding"/>
    <property type="evidence" value="ECO:0007669"/>
    <property type="project" value="UniProtKB-KW"/>
</dbReference>
<keyword evidence="3" id="KW-0862">Zinc</keyword>
<protein>
    <submittedName>
        <fullName evidence="8">THAP domain-containing protein 1</fullName>
    </submittedName>
</protein>
<dbReference type="PANTHER" id="PTHR46600:SF11">
    <property type="entry name" value="THAP DOMAIN-CONTAINING PROTEIN 10"/>
    <property type="match status" value="1"/>
</dbReference>
<evidence type="ECO:0000256" key="4">
    <source>
        <dbReference type="ARBA" id="ARBA00023125"/>
    </source>
</evidence>
<organism evidence="8">
    <name type="scientific">Lygus hesperus</name>
    <name type="common">Western plant bug</name>
    <dbReference type="NCBI Taxonomy" id="30085"/>
    <lineage>
        <taxon>Eukaryota</taxon>
        <taxon>Metazoa</taxon>
        <taxon>Ecdysozoa</taxon>
        <taxon>Arthropoda</taxon>
        <taxon>Hexapoda</taxon>
        <taxon>Insecta</taxon>
        <taxon>Pterygota</taxon>
        <taxon>Neoptera</taxon>
        <taxon>Paraneoptera</taxon>
        <taxon>Hemiptera</taxon>
        <taxon>Heteroptera</taxon>
        <taxon>Panheteroptera</taxon>
        <taxon>Cimicomorpha</taxon>
        <taxon>Miridae</taxon>
        <taxon>Mirini</taxon>
        <taxon>Lygus</taxon>
    </lineage>
</organism>
<sequence length="220" mass="24911">HDPHFSILSMPDRTYCCVQGCRSKAAKKIFSFHAFPKEGGRHVYITNKFGERERLDRRLAWERALQMRKKPSNRMKVCSRHFSRDCYILPGVPTKKPSLKNIAVPDQNLPALPELGNLNEVPSSNESTCVDNSLAIDYAVHLPGETKNLAKRQPLERYLHTRSLLSSEFQDIVEVNDENLEADPQDPLGVERRHLLKGNAGPSHNLSTRCHESKSDAPCS</sequence>
<dbReference type="Pfam" id="PF05485">
    <property type="entry name" value="THAP"/>
    <property type="match status" value="1"/>
</dbReference>
<gene>
    <name evidence="8" type="primary">thap1_1</name>
    <name evidence="8" type="ORF">CM83_28128</name>
</gene>
<evidence type="ECO:0000259" key="7">
    <source>
        <dbReference type="PROSITE" id="PS50950"/>
    </source>
</evidence>
<evidence type="ECO:0000256" key="3">
    <source>
        <dbReference type="ARBA" id="ARBA00022833"/>
    </source>
</evidence>
<evidence type="ECO:0000256" key="5">
    <source>
        <dbReference type="PROSITE-ProRule" id="PRU00309"/>
    </source>
</evidence>
<evidence type="ECO:0000256" key="1">
    <source>
        <dbReference type="ARBA" id="ARBA00022723"/>
    </source>
</evidence>
<dbReference type="SMART" id="SM00980">
    <property type="entry name" value="THAP"/>
    <property type="match status" value="1"/>
</dbReference>
<feature type="non-terminal residue" evidence="8">
    <location>
        <position position="1"/>
    </location>
</feature>
<dbReference type="AlphaFoldDB" id="A0A0A9W7X6"/>
<evidence type="ECO:0000256" key="6">
    <source>
        <dbReference type="SAM" id="MobiDB-lite"/>
    </source>
</evidence>
<keyword evidence="1" id="KW-0479">Metal-binding</keyword>
<feature type="domain" description="THAP-type" evidence="7">
    <location>
        <begin position="10"/>
        <end position="108"/>
    </location>
</feature>
<feature type="region of interest" description="Disordered" evidence="6">
    <location>
        <begin position="196"/>
        <end position="220"/>
    </location>
</feature>
<dbReference type="PANTHER" id="PTHR46600">
    <property type="entry name" value="THAP DOMAIN-CONTAINING"/>
    <property type="match status" value="1"/>
</dbReference>
<feature type="non-terminal residue" evidence="8">
    <location>
        <position position="220"/>
    </location>
</feature>
<accession>A0A0A9W7X6</accession>
<keyword evidence="4 5" id="KW-0238">DNA-binding</keyword>
<evidence type="ECO:0000313" key="8">
    <source>
        <dbReference type="EMBL" id="JAG00960.1"/>
    </source>
</evidence>
<reference evidence="8" key="2">
    <citation type="submission" date="2014-07" db="EMBL/GenBank/DDBJ databases">
        <authorList>
            <person name="Hull J."/>
        </authorList>
    </citation>
    <scope>NUCLEOTIDE SEQUENCE</scope>
</reference>
<dbReference type="GO" id="GO:0043565">
    <property type="term" value="F:sequence-specific DNA binding"/>
    <property type="evidence" value="ECO:0007669"/>
    <property type="project" value="InterPro"/>
</dbReference>
<dbReference type="EMBL" id="GBHO01042644">
    <property type="protein sequence ID" value="JAG00960.1"/>
    <property type="molecule type" value="Transcribed_RNA"/>
</dbReference>
<dbReference type="InterPro" id="IPR026516">
    <property type="entry name" value="THAP1/10"/>
</dbReference>
<dbReference type="SUPFAM" id="SSF57716">
    <property type="entry name" value="Glucocorticoid receptor-like (DNA-binding domain)"/>
    <property type="match status" value="1"/>
</dbReference>
<evidence type="ECO:0000256" key="2">
    <source>
        <dbReference type="ARBA" id="ARBA00022771"/>
    </source>
</evidence>
<feature type="compositionally biased region" description="Basic and acidic residues" evidence="6">
    <location>
        <begin position="209"/>
        <end position="220"/>
    </location>
</feature>
<reference evidence="8" key="1">
    <citation type="journal article" date="2014" name="PLoS ONE">
        <title>Transcriptome-Based Identification of ABC Transporters in the Western Tarnished Plant Bug Lygus hesperus.</title>
        <authorList>
            <person name="Hull J.J."/>
            <person name="Chaney K."/>
            <person name="Geib S.M."/>
            <person name="Fabrick J.A."/>
            <person name="Brent C.S."/>
            <person name="Walsh D."/>
            <person name="Lavine L.C."/>
        </authorList>
    </citation>
    <scope>NUCLEOTIDE SEQUENCE</scope>
</reference>